<proteinExistence type="predicted"/>
<evidence type="ECO:0000313" key="2">
    <source>
        <dbReference type="Proteomes" id="UP000193411"/>
    </source>
</evidence>
<evidence type="ECO:0000313" key="1">
    <source>
        <dbReference type="EMBL" id="ORZ31181.1"/>
    </source>
</evidence>
<dbReference type="AlphaFoldDB" id="A0A1Y2HB78"/>
<gene>
    <name evidence="1" type="ORF">BCR44DRAFT_1442917</name>
</gene>
<protein>
    <submittedName>
        <fullName evidence="1">Uncharacterized protein</fullName>
    </submittedName>
</protein>
<accession>A0A1Y2HB78</accession>
<sequence>MQSVYLLPLTFGHQPSPHITLLPALPNLTSSAMQDLLNGWTRVRFLAQAAVHHLPMESRALALSAVGTALIDALRFTDHLRLTFPSTPTVSELRESSTSTQGMLQWFHAAEQAVRDVDPAHVPPSHPFFAATVGIVTQAQQAANQVWVPLDKSQVVDAGRVVRAALIALVRINVAGSPAPASGERSLSVGMRTGGAGGARSLVVERAVFPGLMDLATGRVLCPCVCTVESSVS</sequence>
<keyword evidence="2" id="KW-1185">Reference proteome</keyword>
<organism evidence="1 2">
    <name type="scientific">Catenaria anguillulae PL171</name>
    <dbReference type="NCBI Taxonomy" id="765915"/>
    <lineage>
        <taxon>Eukaryota</taxon>
        <taxon>Fungi</taxon>
        <taxon>Fungi incertae sedis</taxon>
        <taxon>Blastocladiomycota</taxon>
        <taxon>Blastocladiomycetes</taxon>
        <taxon>Blastocladiales</taxon>
        <taxon>Catenariaceae</taxon>
        <taxon>Catenaria</taxon>
    </lineage>
</organism>
<comment type="caution">
    <text evidence="1">The sequence shown here is derived from an EMBL/GenBank/DDBJ whole genome shotgun (WGS) entry which is preliminary data.</text>
</comment>
<dbReference type="EMBL" id="MCFL01000065">
    <property type="protein sequence ID" value="ORZ31181.1"/>
    <property type="molecule type" value="Genomic_DNA"/>
</dbReference>
<reference evidence="1 2" key="1">
    <citation type="submission" date="2016-07" db="EMBL/GenBank/DDBJ databases">
        <title>Pervasive Adenine N6-methylation of Active Genes in Fungi.</title>
        <authorList>
            <consortium name="DOE Joint Genome Institute"/>
            <person name="Mondo S.J."/>
            <person name="Dannebaum R.O."/>
            <person name="Kuo R.C."/>
            <person name="Labutti K."/>
            <person name="Haridas S."/>
            <person name="Kuo A."/>
            <person name="Salamov A."/>
            <person name="Ahrendt S.R."/>
            <person name="Lipzen A."/>
            <person name="Sullivan W."/>
            <person name="Andreopoulos W.B."/>
            <person name="Clum A."/>
            <person name="Lindquist E."/>
            <person name="Daum C."/>
            <person name="Ramamoorthy G.K."/>
            <person name="Gryganskyi A."/>
            <person name="Culley D."/>
            <person name="Magnuson J.K."/>
            <person name="James T.Y."/>
            <person name="O'Malley M.A."/>
            <person name="Stajich J.E."/>
            <person name="Spatafora J.W."/>
            <person name="Visel A."/>
            <person name="Grigoriev I.V."/>
        </authorList>
    </citation>
    <scope>NUCLEOTIDE SEQUENCE [LARGE SCALE GENOMIC DNA]</scope>
    <source>
        <strain evidence="1 2">PL171</strain>
    </source>
</reference>
<name>A0A1Y2HB78_9FUNG</name>
<dbReference type="Proteomes" id="UP000193411">
    <property type="component" value="Unassembled WGS sequence"/>
</dbReference>